<evidence type="ECO:0000313" key="11">
    <source>
        <dbReference type="EMBL" id="KAK2143302.1"/>
    </source>
</evidence>
<gene>
    <name evidence="11" type="ORF">LSH36_855g01099</name>
</gene>
<evidence type="ECO:0000256" key="3">
    <source>
        <dbReference type="ARBA" id="ARBA00009347"/>
    </source>
</evidence>
<keyword evidence="7" id="KW-0560">Oxidoreductase</keyword>
<dbReference type="GO" id="GO:0005759">
    <property type="term" value="C:mitochondrial matrix"/>
    <property type="evidence" value="ECO:0007669"/>
    <property type="project" value="UniProtKB-SubCell"/>
</dbReference>
<evidence type="ECO:0008006" key="13">
    <source>
        <dbReference type="Google" id="ProtNLM"/>
    </source>
</evidence>
<dbReference type="PROSITE" id="PS00073">
    <property type="entry name" value="ACYL_COA_DH_2"/>
    <property type="match status" value="1"/>
</dbReference>
<evidence type="ECO:0000256" key="7">
    <source>
        <dbReference type="ARBA" id="ARBA00023002"/>
    </source>
</evidence>
<dbReference type="SUPFAM" id="SSF56645">
    <property type="entry name" value="Acyl-CoA dehydrogenase NM domain-like"/>
    <property type="match status" value="1"/>
</dbReference>
<dbReference type="Gene3D" id="1.10.540.10">
    <property type="entry name" value="Acyl-CoA dehydrogenase/oxidase, N-terminal domain"/>
    <property type="match status" value="1"/>
</dbReference>
<dbReference type="InterPro" id="IPR052033">
    <property type="entry name" value="Glutaryl-CoA_DH_mitochondrial"/>
</dbReference>
<dbReference type="Pfam" id="PF00441">
    <property type="entry name" value="Acyl-CoA_dh_1"/>
    <property type="match status" value="1"/>
</dbReference>
<name>A0AAD9MRQ3_9ANNE</name>
<evidence type="ECO:0000313" key="12">
    <source>
        <dbReference type="Proteomes" id="UP001208570"/>
    </source>
</evidence>
<dbReference type="PANTHER" id="PTHR42807:SF1">
    <property type="entry name" value="GLUTARYL-COA DEHYDROGENASE, MITOCHONDRIAL"/>
    <property type="match status" value="1"/>
</dbReference>
<keyword evidence="12" id="KW-1185">Reference proteome</keyword>
<comment type="similarity">
    <text evidence="3">Belongs to the acyl-CoA dehydrogenase family.</text>
</comment>
<evidence type="ECO:0000256" key="2">
    <source>
        <dbReference type="ARBA" id="ARBA00004305"/>
    </source>
</evidence>
<dbReference type="InterPro" id="IPR046373">
    <property type="entry name" value="Acyl-CoA_Oxase/DH_mid-dom_sf"/>
</dbReference>
<dbReference type="GO" id="GO:0000062">
    <property type="term" value="F:fatty-acyl-CoA binding"/>
    <property type="evidence" value="ECO:0007669"/>
    <property type="project" value="TreeGrafter"/>
</dbReference>
<feature type="domain" description="Acyl-CoA dehydrogenase/oxidase C-terminal" evidence="9">
    <location>
        <begin position="287"/>
        <end position="351"/>
    </location>
</feature>
<dbReference type="Pfam" id="PF02771">
    <property type="entry name" value="Acyl-CoA_dh_N"/>
    <property type="match status" value="1"/>
</dbReference>
<organism evidence="11 12">
    <name type="scientific">Paralvinella palmiformis</name>
    <dbReference type="NCBI Taxonomy" id="53620"/>
    <lineage>
        <taxon>Eukaryota</taxon>
        <taxon>Metazoa</taxon>
        <taxon>Spiralia</taxon>
        <taxon>Lophotrochozoa</taxon>
        <taxon>Annelida</taxon>
        <taxon>Polychaeta</taxon>
        <taxon>Sedentaria</taxon>
        <taxon>Canalipalpata</taxon>
        <taxon>Terebellida</taxon>
        <taxon>Terebelliformia</taxon>
        <taxon>Alvinellidae</taxon>
        <taxon>Paralvinella</taxon>
    </lineage>
</organism>
<feature type="domain" description="Acyl-CoA dehydrogenase/oxidase N-terminal" evidence="10">
    <location>
        <begin position="60"/>
        <end position="171"/>
    </location>
</feature>
<keyword evidence="8" id="KW-0496">Mitochondrion</keyword>
<evidence type="ECO:0000256" key="6">
    <source>
        <dbReference type="ARBA" id="ARBA00022946"/>
    </source>
</evidence>
<dbReference type="GO" id="GO:0046949">
    <property type="term" value="P:fatty-acyl-CoA biosynthetic process"/>
    <property type="evidence" value="ECO:0007669"/>
    <property type="project" value="TreeGrafter"/>
</dbReference>
<dbReference type="InterPro" id="IPR006089">
    <property type="entry name" value="Acyl-CoA_DH_CS"/>
</dbReference>
<dbReference type="SUPFAM" id="SSF47203">
    <property type="entry name" value="Acyl-CoA dehydrogenase C-terminal domain-like"/>
    <property type="match status" value="1"/>
</dbReference>
<comment type="caution">
    <text evidence="11">The sequence shown here is derived from an EMBL/GenBank/DDBJ whole genome shotgun (WGS) entry which is preliminary data.</text>
</comment>
<evidence type="ECO:0000256" key="5">
    <source>
        <dbReference type="ARBA" id="ARBA00022827"/>
    </source>
</evidence>
<dbReference type="InterPro" id="IPR009075">
    <property type="entry name" value="AcylCo_DH/oxidase_C"/>
</dbReference>
<evidence type="ECO:0000256" key="1">
    <source>
        <dbReference type="ARBA" id="ARBA00001974"/>
    </source>
</evidence>
<dbReference type="InterPro" id="IPR037069">
    <property type="entry name" value="AcylCoA_DH/ox_N_sf"/>
</dbReference>
<protein>
    <recommendedName>
        <fullName evidence="13">Glutaryl-CoA dehydrogenase</fullName>
    </recommendedName>
</protein>
<dbReference type="Gene3D" id="2.40.110.10">
    <property type="entry name" value="Butyryl-CoA Dehydrogenase, subunit A, domain 2"/>
    <property type="match status" value="2"/>
</dbReference>
<dbReference type="GO" id="GO:0005743">
    <property type="term" value="C:mitochondrial inner membrane"/>
    <property type="evidence" value="ECO:0007669"/>
    <property type="project" value="TreeGrafter"/>
</dbReference>
<dbReference type="PANTHER" id="PTHR42807">
    <property type="entry name" value="GLUTARYL-COA DEHYDROGENASE, MITOCHONDRIAL"/>
    <property type="match status" value="1"/>
</dbReference>
<dbReference type="EMBL" id="JAODUP010000855">
    <property type="protein sequence ID" value="KAK2143302.1"/>
    <property type="molecule type" value="Genomic_DNA"/>
</dbReference>
<dbReference type="AlphaFoldDB" id="A0AAD9MRQ3"/>
<evidence type="ECO:0000259" key="10">
    <source>
        <dbReference type="Pfam" id="PF02771"/>
    </source>
</evidence>
<dbReference type="InterPro" id="IPR009100">
    <property type="entry name" value="AcylCoA_DH/oxidase_NM_dom_sf"/>
</dbReference>
<keyword evidence="6" id="KW-0809">Transit peptide</keyword>
<evidence type="ECO:0000256" key="4">
    <source>
        <dbReference type="ARBA" id="ARBA00022630"/>
    </source>
</evidence>
<dbReference type="Gene3D" id="1.20.140.10">
    <property type="entry name" value="Butyryl-CoA Dehydrogenase, subunit A, domain 3"/>
    <property type="match status" value="2"/>
</dbReference>
<evidence type="ECO:0000256" key="8">
    <source>
        <dbReference type="ARBA" id="ARBA00023128"/>
    </source>
</evidence>
<proteinExistence type="inferred from homology"/>
<reference evidence="11" key="1">
    <citation type="journal article" date="2023" name="Mol. Biol. Evol.">
        <title>Third-Generation Sequencing Reveals the Adaptive Role of the Epigenome in Three Deep-Sea Polychaetes.</title>
        <authorList>
            <person name="Perez M."/>
            <person name="Aroh O."/>
            <person name="Sun Y."/>
            <person name="Lan Y."/>
            <person name="Juniper S.K."/>
            <person name="Young C.R."/>
            <person name="Angers B."/>
            <person name="Qian P.Y."/>
        </authorList>
    </citation>
    <scope>NUCLEOTIDE SEQUENCE</scope>
    <source>
        <strain evidence="11">P08H-3</strain>
    </source>
</reference>
<dbReference type="Proteomes" id="UP001208570">
    <property type="component" value="Unassembled WGS sequence"/>
</dbReference>
<dbReference type="GO" id="GO:0050660">
    <property type="term" value="F:flavin adenine dinucleotide binding"/>
    <property type="evidence" value="ECO:0007669"/>
    <property type="project" value="InterPro"/>
</dbReference>
<keyword evidence="5" id="KW-0274">FAD</keyword>
<comment type="cofactor">
    <cofactor evidence="1">
        <name>FAD</name>
        <dbReference type="ChEBI" id="CHEBI:57692"/>
    </cofactor>
</comment>
<comment type="subcellular location">
    <subcellularLocation>
        <location evidence="2">Mitochondrion matrix</location>
    </subcellularLocation>
</comment>
<evidence type="ECO:0000259" key="9">
    <source>
        <dbReference type="Pfam" id="PF00441"/>
    </source>
</evidence>
<accession>A0AAD9MRQ3</accession>
<sequence length="359" mass="39668">MALRYLTRGCVVNHLSRQHSYLSVLFTQHRTPLRKLNRTASTGVPEFNWRDPLNVDSLLTEDEIILRDQFRNYCQETLMPRVTHSFRTEHFNHEVLPEIGKLGALGPTIVGYGCAGSSYVCYGLLTRELERVDSAYRSSMSVQSSLVMFPIDEFGTSEQKEKYLPGLAKGELVGSFGLTEPNHGSDPGSMETKAKYNASSKTFTLNGTKTCAPKIEGKFSLRASITGQIVMEDVEVPEDNMLPNVIGLAGPFACLNSARYGIAWGAIGAAEACYEVARQYTLDRATPEMISMIKRLSTVKALEIAREARDMLGGNGICDEYHVIRHALNMEAVVTYEGTRDIHALILGRAITGLQAFTA</sequence>
<dbReference type="GO" id="GO:0033539">
    <property type="term" value="P:fatty acid beta-oxidation using acyl-CoA dehydrogenase"/>
    <property type="evidence" value="ECO:0007669"/>
    <property type="project" value="TreeGrafter"/>
</dbReference>
<dbReference type="GO" id="GO:0004361">
    <property type="term" value="F:glutaryl-CoA dehydrogenase activity"/>
    <property type="evidence" value="ECO:0007669"/>
    <property type="project" value="TreeGrafter"/>
</dbReference>
<keyword evidence="4" id="KW-0285">Flavoprotein</keyword>
<dbReference type="InterPro" id="IPR013786">
    <property type="entry name" value="AcylCoA_DH/ox_N"/>
</dbReference>
<dbReference type="FunFam" id="1.10.540.10:FF:000003">
    <property type="entry name" value="glutaryl-CoA dehydrogenase, mitochondrial"/>
    <property type="match status" value="1"/>
</dbReference>
<dbReference type="InterPro" id="IPR036250">
    <property type="entry name" value="AcylCo_DH-like_C"/>
</dbReference>